<dbReference type="GO" id="GO:0003700">
    <property type="term" value="F:DNA-binding transcription factor activity"/>
    <property type="evidence" value="ECO:0007669"/>
    <property type="project" value="InterPro"/>
</dbReference>
<accession>A0A9W5YD51</accession>
<protein>
    <submittedName>
        <fullName evidence="5">AraC family transcriptional regulator</fullName>
    </submittedName>
</protein>
<dbReference type="AlphaFoldDB" id="A0A9W5YD51"/>
<dbReference type="InterPro" id="IPR029442">
    <property type="entry name" value="GyrI-like"/>
</dbReference>
<evidence type="ECO:0000259" key="4">
    <source>
        <dbReference type="PROSITE" id="PS01124"/>
    </source>
</evidence>
<evidence type="ECO:0000256" key="3">
    <source>
        <dbReference type="ARBA" id="ARBA00023163"/>
    </source>
</evidence>
<dbReference type="Pfam" id="PF12833">
    <property type="entry name" value="HTH_18"/>
    <property type="match status" value="1"/>
</dbReference>
<dbReference type="InterPro" id="IPR009057">
    <property type="entry name" value="Homeodomain-like_sf"/>
</dbReference>
<dbReference type="RefSeq" id="WP_281816568.1">
    <property type="nucleotide sequence ID" value="NZ_BRLB01000009.1"/>
</dbReference>
<dbReference type="GO" id="GO:0043565">
    <property type="term" value="F:sequence-specific DNA binding"/>
    <property type="evidence" value="ECO:0007669"/>
    <property type="project" value="InterPro"/>
</dbReference>
<keyword evidence="6" id="KW-1185">Reference proteome</keyword>
<keyword evidence="2" id="KW-0238">DNA-binding</keyword>
<dbReference type="SMART" id="SM00871">
    <property type="entry name" value="AraC_E_bind"/>
    <property type="match status" value="1"/>
</dbReference>
<dbReference type="PROSITE" id="PS00041">
    <property type="entry name" value="HTH_ARAC_FAMILY_1"/>
    <property type="match status" value="1"/>
</dbReference>
<evidence type="ECO:0000256" key="2">
    <source>
        <dbReference type="ARBA" id="ARBA00023125"/>
    </source>
</evidence>
<dbReference type="InterPro" id="IPR050959">
    <property type="entry name" value="MarA-like"/>
</dbReference>
<dbReference type="InterPro" id="IPR018060">
    <property type="entry name" value="HTH_AraC"/>
</dbReference>
<dbReference type="InterPro" id="IPR010499">
    <property type="entry name" value="AraC_E-bd"/>
</dbReference>
<dbReference type="Proteomes" id="UP001144256">
    <property type="component" value="Unassembled WGS sequence"/>
</dbReference>
<dbReference type="Gene3D" id="3.20.80.10">
    <property type="entry name" value="Regulatory factor, effector binding domain"/>
    <property type="match status" value="1"/>
</dbReference>
<evidence type="ECO:0000313" key="5">
    <source>
        <dbReference type="EMBL" id="GKX30416.1"/>
    </source>
</evidence>
<dbReference type="SUPFAM" id="SSF55136">
    <property type="entry name" value="Probable bacterial effector-binding domain"/>
    <property type="match status" value="1"/>
</dbReference>
<dbReference type="SMART" id="SM00342">
    <property type="entry name" value="HTH_ARAC"/>
    <property type="match status" value="1"/>
</dbReference>
<dbReference type="InterPro" id="IPR020449">
    <property type="entry name" value="Tscrpt_reg_AraC-type_HTH"/>
</dbReference>
<comment type="caution">
    <text evidence="5">The sequence shown here is derived from an EMBL/GenBank/DDBJ whole genome shotgun (WGS) entry which is preliminary data.</text>
</comment>
<dbReference type="PANTHER" id="PTHR47504:SF5">
    <property type="entry name" value="RIGHT ORIGIN-BINDING PROTEIN"/>
    <property type="match status" value="1"/>
</dbReference>
<dbReference type="EMBL" id="BRLB01000009">
    <property type="protein sequence ID" value="GKX30416.1"/>
    <property type="molecule type" value="Genomic_DNA"/>
</dbReference>
<evidence type="ECO:0000313" key="6">
    <source>
        <dbReference type="Proteomes" id="UP001144256"/>
    </source>
</evidence>
<dbReference type="InterPro" id="IPR018062">
    <property type="entry name" value="HTH_AraC-typ_CS"/>
</dbReference>
<sequence>MDWLKRMNEVINYIEKNLNNEIDYSKIAKIACCPNYHFQRMFAFITEMPISEYIRYRRLTLAALELQNSKCSIIEIAQKYGYTSHSAFTRAFNDFHGVTPTSARKSGTQLKAYPRMSFDISIEGRLELNYRIEKRNSFSVVGYKYRVDTDKSFSIIPIIWQKIKQDGNSDRLLDLLDIDMDLQNSLAGVLGILSEGNWGNNSTFNYHVAVSYEGKTPVNMEKINFPECKWVVFNVLDLTGFADTWKRLYVDWMLNSNYSFADLPAIECYYPPGHNPQNEIWIPIKTIK</sequence>
<organism evidence="5 6">
    <name type="scientific">Vallitalea longa</name>
    <dbReference type="NCBI Taxonomy" id="2936439"/>
    <lineage>
        <taxon>Bacteria</taxon>
        <taxon>Bacillati</taxon>
        <taxon>Bacillota</taxon>
        <taxon>Clostridia</taxon>
        <taxon>Lachnospirales</taxon>
        <taxon>Vallitaleaceae</taxon>
        <taxon>Vallitalea</taxon>
    </lineage>
</organism>
<dbReference type="PROSITE" id="PS01124">
    <property type="entry name" value="HTH_ARAC_FAMILY_2"/>
    <property type="match status" value="1"/>
</dbReference>
<proteinExistence type="predicted"/>
<dbReference type="PANTHER" id="PTHR47504">
    <property type="entry name" value="RIGHT ORIGIN-BINDING PROTEIN"/>
    <property type="match status" value="1"/>
</dbReference>
<gene>
    <name evidence="5" type="ORF">SH1V18_28960</name>
</gene>
<keyword evidence="3" id="KW-0804">Transcription</keyword>
<feature type="domain" description="HTH araC/xylS-type" evidence="4">
    <location>
        <begin position="8"/>
        <end position="106"/>
    </location>
</feature>
<reference evidence="5" key="1">
    <citation type="submission" date="2022-06" db="EMBL/GenBank/DDBJ databases">
        <title>Vallitalea longa sp. nov., an anaerobic bacterium isolated from marine sediment.</title>
        <authorList>
            <person name="Hirano S."/>
            <person name="Terahara T."/>
            <person name="Mori K."/>
            <person name="Hamada M."/>
            <person name="Matsumoto R."/>
            <person name="Kobayashi T."/>
        </authorList>
    </citation>
    <scope>NUCLEOTIDE SEQUENCE</scope>
    <source>
        <strain evidence="5">SH18-1</strain>
    </source>
</reference>
<name>A0A9W5YD51_9FIRM</name>
<dbReference type="PRINTS" id="PR00032">
    <property type="entry name" value="HTHARAC"/>
</dbReference>
<keyword evidence="1" id="KW-0805">Transcription regulation</keyword>
<dbReference type="InterPro" id="IPR011256">
    <property type="entry name" value="Reg_factor_effector_dom_sf"/>
</dbReference>
<evidence type="ECO:0000256" key="1">
    <source>
        <dbReference type="ARBA" id="ARBA00023015"/>
    </source>
</evidence>
<dbReference type="Pfam" id="PF06445">
    <property type="entry name" value="GyrI-like"/>
    <property type="match status" value="1"/>
</dbReference>
<dbReference type="SUPFAM" id="SSF46689">
    <property type="entry name" value="Homeodomain-like"/>
    <property type="match status" value="2"/>
</dbReference>
<dbReference type="Gene3D" id="1.10.10.60">
    <property type="entry name" value="Homeodomain-like"/>
    <property type="match status" value="2"/>
</dbReference>